<comment type="caution">
    <text evidence="9">The sequence shown here is derived from an EMBL/GenBank/DDBJ whole genome shotgun (WGS) entry which is preliminary data.</text>
</comment>
<evidence type="ECO:0000256" key="2">
    <source>
        <dbReference type="ARBA" id="ARBA00022730"/>
    </source>
</evidence>
<dbReference type="FunFam" id="2.40.30.10:FF:000004">
    <property type="entry name" value="50S ribosomal protein L3"/>
    <property type="match status" value="1"/>
</dbReference>
<dbReference type="PANTHER" id="PTHR11229">
    <property type="entry name" value="50S RIBOSOMAL PROTEIN L3"/>
    <property type="match status" value="1"/>
</dbReference>
<keyword evidence="5 7" id="KW-0687">Ribonucleoprotein</keyword>
<dbReference type="Gene3D" id="3.30.160.810">
    <property type="match status" value="1"/>
</dbReference>
<name>A0A1G2PMD1_TERXR</name>
<dbReference type="InterPro" id="IPR019927">
    <property type="entry name" value="Ribosomal_uL3_bac/org-type"/>
</dbReference>
<dbReference type="GO" id="GO:0019843">
    <property type="term" value="F:rRNA binding"/>
    <property type="evidence" value="ECO:0007669"/>
    <property type="project" value="UniProtKB-UniRule"/>
</dbReference>
<comment type="function">
    <text evidence="7">One of the primary rRNA binding proteins, it binds directly near the 3'-end of the 23S rRNA, where it nucleates assembly of the 50S subunit.</text>
</comment>
<evidence type="ECO:0000256" key="3">
    <source>
        <dbReference type="ARBA" id="ARBA00022884"/>
    </source>
</evidence>
<dbReference type="AlphaFoldDB" id="A0A1G2PMD1"/>
<dbReference type="Pfam" id="PF00297">
    <property type="entry name" value="Ribosomal_L3"/>
    <property type="match status" value="1"/>
</dbReference>
<evidence type="ECO:0000313" key="10">
    <source>
        <dbReference type="Proteomes" id="UP000178690"/>
    </source>
</evidence>
<dbReference type="SUPFAM" id="SSF50447">
    <property type="entry name" value="Translation proteins"/>
    <property type="match status" value="1"/>
</dbReference>
<dbReference type="GO" id="GO:0022625">
    <property type="term" value="C:cytosolic large ribosomal subunit"/>
    <property type="evidence" value="ECO:0007669"/>
    <property type="project" value="TreeGrafter"/>
</dbReference>
<dbReference type="InterPro" id="IPR009000">
    <property type="entry name" value="Transl_B-barrel_sf"/>
</dbReference>
<evidence type="ECO:0000256" key="4">
    <source>
        <dbReference type="ARBA" id="ARBA00022980"/>
    </source>
</evidence>
<dbReference type="STRING" id="1802363.A2682_00450"/>
<dbReference type="PANTHER" id="PTHR11229:SF16">
    <property type="entry name" value="LARGE RIBOSOMAL SUBUNIT PROTEIN UL3C"/>
    <property type="match status" value="1"/>
</dbReference>
<feature type="region of interest" description="Disordered" evidence="8">
    <location>
        <begin position="128"/>
        <end position="147"/>
    </location>
</feature>
<evidence type="ECO:0000256" key="8">
    <source>
        <dbReference type="SAM" id="MobiDB-lite"/>
    </source>
</evidence>
<dbReference type="HAMAP" id="MF_01325_B">
    <property type="entry name" value="Ribosomal_uL3_B"/>
    <property type="match status" value="1"/>
</dbReference>
<keyword evidence="4 7" id="KW-0689">Ribosomal protein</keyword>
<dbReference type="GO" id="GO:0006412">
    <property type="term" value="P:translation"/>
    <property type="evidence" value="ECO:0007669"/>
    <property type="project" value="UniProtKB-UniRule"/>
</dbReference>
<dbReference type="NCBIfam" id="TIGR03625">
    <property type="entry name" value="L3_bact"/>
    <property type="match status" value="1"/>
</dbReference>
<dbReference type="InterPro" id="IPR000597">
    <property type="entry name" value="Ribosomal_uL3"/>
</dbReference>
<comment type="similarity">
    <text evidence="1 7">Belongs to the universal ribosomal protein uL3 family.</text>
</comment>
<evidence type="ECO:0000256" key="1">
    <source>
        <dbReference type="ARBA" id="ARBA00006540"/>
    </source>
</evidence>
<evidence type="ECO:0000256" key="7">
    <source>
        <dbReference type="HAMAP-Rule" id="MF_01325"/>
    </source>
</evidence>
<organism evidence="9 10">
    <name type="scientific">Terrybacteria sp. (strain RIFCSPHIGHO2_01_FULL_58_15)</name>
    <dbReference type="NCBI Taxonomy" id="1802363"/>
    <lineage>
        <taxon>Bacteria</taxon>
        <taxon>Candidatus Terryibacteriota</taxon>
    </lineage>
</organism>
<proteinExistence type="inferred from homology"/>
<dbReference type="EMBL" id="MHST01000009">
    <property type="protein sequence ID" value="OHA49480.1"/>
    <property type="molecule type" value="Genomic_DNA"/>
</dbReference>
<accession>A0A1G2PMD1</accession>
<gene>
    <name evidence="7" type="primary">rplC</name>
    <name evidence="9" type="ORF">A2682_00450</name>
</gene>
<comment type="subunit">
    <text evidence="7">Part of the 50S ribosomal subunit. Forms a cluster with proteins L14 and L19.</text>
</comment>
<dbReference type="GO" id="GO:0003735">
    <property type="term" value="F:structural constituent of ribosome"/>
    <property type="evidence" value="ECO:0007669"/>
    <property type="project" value="UniProtKB-UniRule"/>
</dbReference>
<sequence length="202" mass="22040">MKFILGTKIGMTQIHREDGSVLPVTVIAAGPVMVTQLRTLDRDGYLALQVGFSEKKRVAKPQRGHLKDLPTFRWLREFRIAENGGVGRGTTIDVSAFQAGDRVAVSGVSKGKGFAGGVKRHHFRGGWASHGAKHSLRQPGSIGSSWPERVRKGKRMAGRMGHERVTVKNLEVVHVDRERNLLALRGAVPGARGTLLEIRGVV</sequence>
<evidence type="ECO:0000256" key="5">
    <source>
        <dbReference type="ARBA" id="ARBA00023274"/>
    </source>
</evidence>
<keyword evidence="2 7" id="KW-0699">rRNA-binding</keyword>
<protein>
    <recommendedName>
        <fullName evidence="6 7">Large ribosomal subunit protein uL3</fullName>
    </recommendedName>
</protein>
<dbReference type="Gene3D" id="2.40.30.10">
    <property type="entry name" value="Translation factors"/>
    <property type="match status" value="1"/>
</dbReference>
<evidence type="ECO:0000256" key="6">
    <source>
        <dbReference type="ARBA" id="ARBA00035243"/>
    </source>
</evidence>
<dbReference type="Proteomes" id="UP000178690">
    <property type="component" value="Unassembled WGS sequence"/>
</dbReference>
<reference evidence="9 10" key="1">
    <citation type="journal article" date="2016" name="Nat. Commun.">
        <title>Thousands of microbial genomes shed light on interconnected biogeochemical processes in an aquifer system.</title>
        <authorList>
            <person name="Anantharaman K."/>
            <person name="Brown C.T."/>
            <person name="Hug L.A."/>
            <person name="Sharon I."/>
            <person name="Castelle C.J."/>
            <person name="Probst A.J."/>
            <person name="Thomas B.C."/>
            <person name="Singh A."/>
            <person name="Wilkins M.J."/>
            <person name="Karaoz U."/>
            <person name="Brodie E.L."/>
            <person name="Williams K.H."/>
            <person name="Hubbard S.S."/>
            <person name="Banfield J.F."/>
        </authorList>
    </citation>
    <scope>NUCLEOTIDE SEQUENCE [LARGE SCALE GENOMIC DNA]</scope>
    <source>
        <strain evidence="10">RIFCSPHIGHO2_01_FULL_58_15</strain>
    </source>
</reference>
<evidence type="ECO:0000313" key="9">
    <source>
        <dbReference type="EMBL" id="OHA49480.1"/>
    </source>
</evidence>
<keyword evidence="3 7" id="KW-0694">RNA-binding</keyword>